<dbReference type="STRING" id="1325735.A0A428U4A7"/>
<dbReference type="GO" id="GO:0050031">
    <property type="term" value="F:L-pipecolate oxidase activity"/>
    <property type="evidence" value="ECO:0007669"/>
    <property type="project" value="TreeGrafter"/>
</dbReference>
<proteinExistence type="inferred from homology"/>
<dbReference type="EMBL" id="NKCK01000030">
    <property type="protein sequence ID" value="RSM09150.1"/>
    <property type="molecule type" value="Genomic_DNA"/>
</dbReference>
<sequence length="238" mass="26624">MTVSKSNILEHRNLVLATGSWTNRLVPDMGHNLSAVGQPIAFVQLTAEEAKRLQRMSVMQIFDTGMFTFPPTPDTYRLKIAHHGYGYASNFQSVDGRSVSSPKLIGNNAAAGFLPQDAEEALRAGFRKCFPEFGDRPWESLRMCWYQDTLDGDFVVDHHPDTEGLFFATGGSGHAFKFLPVLGRNVADVFEGKVSEELREKWRIQPLSRRDPKQPMGQDGSRGGPVLRRLSVKEQSKL</sequence>
<dbReference type="SUPFAM" id="SSF54373">
    <property type="entry name" value="FAD-linked reductases, C-terminal domain"/>
    <property type="match status" value="1"/>
</dbReference>
<comment type="similarity">
    <text evidence="2">Belongs to the MSOX/MTOX family.</text>
</comment>
<dbReference type="GO" id="GO:0050660">
    <property type="term" value="F:flavin adenine dinucleotide binding"/>
    <property type="evidence" value="ECO:0007669"/>
    <property type="project" value="InterPro"/>
</dbReference>
<dbReference type="Proteomes" id="UP000287144">
    <property type="component" value="Unassembled WGS sequence"/>
</dbReference>
<evidence type="ECO:0000259" key="7">
    <source>
        <dbReference type="Pfam" id="PF01266"/>
    </source>
</evidence>
<feature type="region of interest" description="Disordered" evidence="6">
    <location>
        <begin position="205"/>
        <end position="238"/>
    </location>
</feature>
<evidence type="ECO:0000256" key="4">
    <source>
        <dbReference type="ARBA" id="ARBA00022827"/>
    </source>
</evidence>
<dbReference type="AlphaFoldDB" id="A0A428U4A7"/>
<dbReference type="Pfam" id="PF01266">
    <property type="entry name" value="DAO"/>
    <property type="match status" value="1"/>
</dbReference>
<gene>
    <name evidence="8" type="ORF">CEP52_004320</name>
</gene>
<dbReference type="SUPFAM" id="SSF51905">
    <property type="entry name" value="FAD/NAD(P)-binding domain"/>
    <property type="match status" value="1"/>
</dbReference>
<feature type="domain" description="FAD dependent oxidoreductase" evidence="7">
    <location>
        <begin position="11"/>
        <end position="188"/>
    </location>
</feature>
<comment type="caution">
    <text evidence="8">The sequence shown here is derived from an EMBL/GenBank/DDBJ whole genome shotgun (WGS) entry which is preliminary data.</text>
</comment>
<dbReference type="Gene3D" id="3.50.50.60">
    <property type="entry name" value="FAD/NAD(P)-binding domain"/>
    <property type="match status" value="1"/>
</dbReference>
<keyword evidence="9" id="KW-1185">Reference proteome</keyword>
<keyword evidence="3" id="KW-0285">Flavoprotein</keyword>
<dbReference type="Gene3D" id="3.30.9.10">
    <property type="entry name" value="D-Amino Acid Oxidase, subunit A, domain 2"/>
    <property type="match status" value="1"/>
</dbReference>
<evidence type="ECO:0000256" key="2">
    <source>
        <dbReference type="ARBA" id="ARBA00010989"/>
    </source>
</evidence>
<evidence type="ECO:0000256" key="3">
    <source>
        <dbReference type="ARBA" id="ARBA00022630"/>
    </source>
</evidence>
<dbReference type="PANTHER" id="PTHR10961">
    <property type="entry name" value="PEROXISOMAL SARCOSINE OXIDASE"/>
    <property type="match status" value="1"/>
</dbReference>
<name>A0A428U4A7_9HYPO</name>
<dbReference type="PANTHER" id="PTHR10961:SF45">
    <property type="entry name" value="FAD DEPENDENT OXIDOREDUCTASE DOMAIN-CONTAINING PROTEIN-RELATED"/>
    <property type="match status" value="1"/>
</dbReference>
<keyword evidence="5" id="KW-0560">Oxidoreductase</keyword>
<reference evidence="8 9" key="1">
    <citation type="submission" date="2017-06" db="EMBL/GenBank/DDBJ databases">
        <title>Comparative genomic analysis of Ambrosia Fusariam Clade fungi.</title>
        <authorList>
            <person name="Stajich J.E."/>
            <person name="Carrillo J."/>
            <person name="Kijimoto T."/>
            <person name="Eskalen A."/>
            <person name="O'Donnell K."/>
            <person name="Kasson M."/>
        </authorList>
    </citation>
    <scope>NUCLEOTIDE SEQUENCE [LARGE SCALE GENOMIC DNA]</scope>
    <source>
        <strain evidence="8 9">NRRL62579</strain>
    </source>
</reference>
<organism evidence="8 9">
    <name type="scientific">Fusarium oligoseptatum</name>
    <dbReference type="NCBI Taxonomy" id="2604345"/>
    <lineage>
        <taxon>Eukaryota</taxon>
        <taxon>Fungi</taxon>
        <taxon>Dikarya</taxon>
        <taxon>Ascomycota</taxon>
        <taxon>Pezizomycotina</taxon>
        <taxon>Sordariomycetes</taxon>
        <taxon>Hypocreomycetidae</taxon>
        <taxon>Hypocreales</taxon>
        <taxon>Nectriaceae</taxon>
        <taxon>Fusarium</taxon>
        <taxon>Fusarium solani species complex</taxon>
    </lineage>
</organism>
<evidence type="ECO:0000313" key="8">
    <source>
        <dbReference type="EMBL" id="RSM09150.1"/>
    </source>
</evidence>
<evidence type="ECO:0000313" key="9">
    <source>
        <dbReference type="Proteomes" id="UP000287144"/>
    </source>
</evidence>
<dbReference type="GO" id="GO:0008115">
    <property type="term" value="F:sarcosine oxidase activity"/>
    <property type="evidence" value="ECO:0007669"/>
    <property type="project" value="TreeGrafter"/>
</dbReference>
<evidence type="ECO:0000256" key="6">
    <source>
        <dbReference type="SAM" id="MobiDB-lite"/>
    </source>
</evidence>
<dbReference type="GO" id="GO:0004657">
    <property type="term" value="F:proline dehydrogenase activity"/>
    <property type="evidence" value="ECO:0007669"/>
    <property type="project" value="TreeGrafter"/>
</dbReference>
<protein>
    <recommendedName>
        <fullName evidence="7">FAD dependent oxidoreductase domain-containing protein</fullName>
    </recommendedName>
</protein>
<evidence type="ECO:0000256" key="1">
    <source>
        <dbReference type="ARBA" id="ARBA00001974"/>
    </source>
</evidence>
<accession>A0A428U4A7</accession>
<dbReference type="InterPro" id="IPR006076">
    <property type="entry name" value="FAD-dep_OxRdtase"/>
</dbReference>
<dbReference type="InterPro" id="IPR045170">
    <property type="entry name" value="MTOX"/>
</dbReference>
<keyword evidence="4" id="KW-0274">FAD</keyword>
<dbReference type="InterPro" id="IPR036188">
    <property type="entry name" value="FAD/NAD-bd_sf"/>
</dbReference>
<comment type="cofactor">
    <cofactor evidence="1">
        <name>FAD</name>
        <dbReference type="ChEBI" id="CHEBI:57692"/>
    </cofactor>
</comment>
<evidence type="ECO:0000256" key="5">
    <source>
        <dbReference type="ARBA" id="ARBA00023002"/>
    </source>
</evidence>